<reference evidence="1 2" key="1">
    <citation type="submission" date="2024-03" db="EMBL/GenBank/DDBJ databases">
        <title>Adaptation during the transition from Ophiocordyceps entomopathogen to insect associate is accompanied by gene loss and intensified selection.</title>
        <authorList>
            <person name="Ward C.M."/>
            <person name="Onetto C.A."/>
            <person name="Borneman A.R."/>
        </authorList>
    </citation>
    <scope>NUCLEOTIDE SEQUENCE [LARGE SCALE GENOMIC DNA]</scope>
    <source>
        <strain evidence="1">AWRI1</strain>
        <tissue evidence="1">Single Adult Female</tissue>
    </source>
</reference>
<evidence type="ECO:0000313" key="2">
    <source>
        <dbReference type="Proteomes" id="UP001367676"/>
    </source>
</evidence>
<organism evidence="1 2">
    <name type="scientific">Parthenolecanium corni</name>
    <dbReference type="NCBI Taxonomy" id="536013"/>
    <lineage>
        <taxon>Eukaryota</taxon>
        <taxon>Metazoa</taxon>
        <taxon>Ecdysozoa</taxon>
        <taxon>Arthropoda</taxon>
        <taxon>Hexapoda</taxon>
        <taxon>Insecta</taxon>
        <taxon>Pterygota</taxon>
        <taxon>Neoptera</taxon>
        <taxon>Paraneoptera</taxon>
        <taxon>Hemiptera</taxon>
        <taxon>Sternorrhyncha</taxon>
        <taxon>Coccoidea</taxon>
        <taxon>Coccidae</taxon>
        <taxon>Parthenolecanium</taxon>
    </lineage>
</organism>
<proteinExistence type="predicted"/>
<keyword evidence="2" id="KW-1185">Reference proteome</keyword>
<gene>
    <name evidence="1" type="ORF">V9T40_000781</name>
</gene>
<protein>
    <submittedName>
        <fullName evidence="1">Uncharacterized protein</fullName>
    </submittedName>
</protein>
<evidence type="ECO:0000313" key="1">
    <source>
        <dbReference type="EMBL" id="KAK7580152.1"/>
    </source>
</evidence>
<comment type="caution">
    <text evidence="1">The sequence shown here is derived from an EMBL/GenBank/DDBJ whole genome shotgun (WGS) entry which is preliminary data.</text>
</comment>
<name>A0AAN9Y0S2_9HEMI</name>
<dbReference type="Proteomes" id="UP001367676">
    <property type="component" value="Unassembled WGS sequence"/>
</dbReference>
<dbReference type="EMBL" id="JBBCAQ010000034">
    <property type="protein sequence ID" value="KAK7580152.1"/>
    <property type="molecule type" value="Genomic_DNA"/>
</dbReference>
<dbReference type="AlphaFoldDB" id="A0AAN9Y0S2"/>
<sequence>MCLKHRINNQRYDPNPITSSEYNKRTVIFTPTFQGDWFKEFLTQTENKKPSLNEFPPEWIEKCHKLVKRDMNAVVEMKKITLEDLKEVVNMHKLILSYYDNLVHFDELLKMETIRRTVKIEEELPPIEIEIPALEPDWNEETEYHPQGAPRPQIIPDRAFMLGLGNELFASSLLGVERMDVSDGNNFLMNSELNLYMYE</sequence>
<accession>A0AAN9Y0S2</accession>